<name>A0A135V3R5_9PEZI</name>
<evidence type="ECO:0000313" key="10">
    <source>
        <dbReference type="Proteomes" id="UP000070121"/>
    </source>
</evidence>
<dbReference type="GO" id="GO:0045493">
    <property type="term" value="P:xylan catabolic process"/>
    <property type="evidence" value="ECO:0007669"/>
    <property type="project" value="UniProtKB-KW"/>
</dbReference>
<gene>
    <name evidence="9" type="ORF">CSAL01_06931</name>
</gene>
<evidence type="ECO:0000313" key="9">
    <source>
        <dbReference type="EMBL" id="KXH67304.1"/>
    </source>
</evidence>
<keyword evidence="3" id="KW-0858">Xylan degradation</keyword>
<dbReference type="STRING" id="1209931.A0A135V3R5"/>
<comment type="catalytic activity">
    <reaction evidence="7">
        <text>feruloyl-polysaccharide + H2O = ferulate + polysaccharide.</text>
        <dbReference type="EC" id="3.1.1.73"/>
    </reaction>
</comment>
<evidence type="ECO:0000256" key="7">
    <source>
        <dbReference type="ARBA" id="ARBA00034075"/>
    </source>
</evidence>
<reference evidence="9 10" key="1">
    <citation type="submission" date="2014-02" db="EMBL/GenBank/DDBJ databases">
        <title>The genome sequence of Colletotrichum salicis CBS 607.94.</title>
        <authorList>
            <person name="Baroncelli R."/>
            <person name="Thon M.R."/>
        </authorList>
    </citation>
    <scope>NUCLEOTIDE SEQUENCE [LARGE SCALE GENOMIC DNA]</scope>
    <source>
        <strain evidence="9 10">CBS 607.94</strain>
    </source>
</reference>
<evidence type="ECO:0000256" key="5">
    <source>
        <dbReference type="ARBA" id="ARBA00022801"/>
    </source>
</evidence>
<proteinExistence type="predicted"/>
<sequence>MVASLILAGFTLAAAVHAAAVHAAADPCSSTSFSFPRLEGLIHHSTTAKPFTNFTQNSGWKPEAALVPPEGVTACNVTISYTRPNSNSLITVRIWLPLQEAYNARFLGIGGGGWLTGEIGDDVMAAYTASGYDVAATDGGVRTKPVLDGRLVALQGWEAESRSAREFRVQGVA</sequence>
<feature type="signal peptide" evidence="8">
    <location>
        <begin position="1"/>
        <end position="18"/>
    </location>
</feature>
<comment type="caution">
    <text evidence="9">The sequence shown here is derived from an EMBL/GenBank/DDBJ whole genome shotgun (WGS) entry which is preliminary data.</text>
</comment>
<evidence type="ECO:0000256" key="8">
    <source>
        <dbReference type="SAM" id="SignalP"/>
    </source>
</evidence>
<dbReference type="AlphaFoldDB" id="A0A135V3R5"/>
<evidence type="ECO:0000256" key="1">
    <source>
        <dbReference type="ARBA" id="ARBA00013091"/>
    </source>
</evidence>
<accession>A0A135V3R5</accession>
<dbReference type="GO" id="GO:0030600">
    <property type="term" value="F:feruloyl esterase activity"/>
    <property type="evidence" value="ECO:0007669"/>
    <property type="project" value="UniProtKB-EC"/>
</dbReference>
<evidence type="ECO:0000256" key="2">
    <source>
        <dbReference type="ARBA" id="ARBA00022487"/>
    </source>
</evidence>
<keyword evidence="5" id="KW-0378">Hydrolase</keyword>
<keyword evidence="3" id="KW-0119">Carbohydrate metabolism</keyword>
<evidence type="ECO:0000256" key="3">
    <source>
        <dbReference type="ARBA" id="ARBA00022651"/>
    </source>
</evidence>
<dbReference type="PANTHER" id="PTHR33938">
    <property type="entry name" value="FERULOYL ESTERASE B-RELATED"/>
    <property type="match status" value="1"/>
</dbReference>
<protein>
    <recommendedName>
        <fullName evidence="1">feruloyl esterase</fullName>
        <ecNumber evidence="1">3.1.1.73</ecNumber>
    </recommendedName>
</protein>
<keyword evidence="4 8" id="KW-0732">Signal</keyword>
<dbReference type="PANTHER" id="PTHR33938:SF15">
    <property type="entry name" value="FERULOYL ESTERASE B-RELATED"/>
    <property type="match status" value="1"/>
</dbReference>
<keyword evidence="3" id="KW-0624">Polysaccharide degradation</keyword>
<evidence type="ECO:0000256" key="4">
    <source>
        <dbReference type="ARBA" id="ARBA00022729"/>
    </source>
</evidence>
<keyword evidence="6" id="KW-1015">Disulfide bond</keyword>
<feature type="chain" id="PRO_5016773242" description="feruloyl esterase" evidence="8">
    <location>
        <begin position="19"/>
        <end position="173"/>
    </location>
</feature>
<keyword evidence="10" id="KW-1185">Reference proteome</keyword>
<dbReference type="EC" id="3.1.1.73" evidence="1"/>
<dbReference type="InterPro" id="IPR011118">
    <property type="entry name" value="Tannase/feruloyl_esterase"/>
</dbReference>
<dbReference type="Proteomes" id="UP000070121">
    <property type="component" value="Unassembled WGS sequence"/>
</dbReference>
<organism evidence="9 10">
    <name type="scientific">Colletotrichum salicis</name>
    <dbReference type="NCBI Taxonomy" id="1209931"/>
    <lineage>
        <taxon>Eukaryota</taxon>
        <taxon>Fungi</taxon>
        <taxon>Dikarya</taxon>
        <taxon>Ascomycota</taxon>
        <taxon>Pezizomycotina</taxon>
        <taxon>Sordariomycetes</taxon>
        <taxon>Hypocreomycetidae</taxon>
        <taxon>Glomerellales</taxon>
        <taxon>Glomerellaceae</taxon>
        <taxon>Colletotrichum</taxon>
        <taxon>Colletotrichum acutatum species complex</taxon>
    </lineage>
</organism>
<evidence type="ECO:0000256" key="6">
    <source>
        <dbReference type="ARBA" id="ARBA00023157"/>
    </source>
</evidence>
<keyword evidence="2" id="KW-0719">Serine esterase</keyword>
<dbReference type="EMBL" id="JFFI01000503">
    <property type="protein sequence ID" value="KXH67304.1"/>
    <property type="molecule type" value="Genomic_DNA"/>
</dbReference>